<organism evidence="2 3">
    <name type="scientific">Thermus filiformis</name>
    <dbReference type="NCBI Taxonomy" id="276"/>
    <lineage>
        <taxon>Bacteria</taxon>
        <taxon>Thermotogati</taxon>
        <taxon>Deinococcota</taxon>
        <taxon>Deinococci</taxon>
        <taxon>Thermales</taxon>
        <taxon>Thermaceae</taxon>
        <taxon>Thermus</taxon>
    </lineage>
</organism>
<comment type="caution">
    <text evidence="2">The sequence shown here is derived from an EMBL/GenBank/DDBJ whole genome shotgun (WGS) entry which is preliminary data.</text>
</comment>
<dbReference type="RefSeq" id="WP_038063049.1">
    <property type="nucleotide sequence ID" value="NZ_JPSL02000026.1"/>
</dbReference>
<proteinExistence type="predicted"/>
<dbReference type="OrthoDB" id="27553at2"/>
<dbReference type="Proteomes" id="UP000030364">
    <property type="component" value="Unassembled WGS sequence"/>
</dbReference>
<keyword evidence="3" id="KW-1185">Reference proteome</keyword>
<evidence type="ECO:0000256" key="1">
    <source>
        <dbReference type="SAM" id="MobiDB-lite"/>
    </source>
</evidence>
<feature type="compositionally biased region" description="Basic and acidic residues" evidence="1">
    <location>
        <begin position="1"/>
        <end position="22"/>
    </location>
</feature>
<dbReference type="EMBL" id="JPSL02000026">
    <property type="protein sequence ID" value="KIX84842.1"/>
    <property type="molecule type" value="Genomic_DNA"/>
</dbReference>
<feature type="region of interest" description="Disordered" evidence="1">
    <location>
        <begin position="1"/>
        <end position="25"/>
    </location>
</feature>
<protein>
    <submittedName>
        <fullName evidence="2">Uncharacterized protein</fullName>
    </submittedName>
</protein>
<gene>
    <name evidence="2" type="ORF">THFILI_00225</name>
</gene>
<name>A0A0D6XAW8_THEFI</name>
<evidence type="ECO:0000313" key="2">
    <source>
        <dbReference type="EMBL" id="KIX84842.1"/>
    </source>
</evidence>
<dbReference type="AlphaFoldDB" id="A0A0D6XAW8"/>
<reference evidence="2 3" key="1">
    <citation type="journal article" date="2015" name="Genome Announc.">
        <title>Draft Genome Sequence of the Thermophile Thermus filiformis ATCC 43280, Producer of Carotenoid-(Di)glucoside-Branched Fatty Acid (Di)esters and Source of Hyperthermostable Enzymes of Biotechnological Interest.</title>
        <authorList>
            <person name="Mandelli F."/>
            <person name="Oliveira Ramires B."/>
            <person name="Couger M.B."/>
            <person name="Paixao D.A."/>
            <person name="Camilo C.M."/>
            <person name="Polikarpov I."/>
            <person name="Prade R."/>
            <person name="Riano-Pachon D.M."/>
            <person name="Squina F.M."/>
        </authorList>
    </citation>
    <scope>NUCLEOTIDE SEQUENCE [LARGE SCALE GENOMIC DNA]</scope>
    <source>
        <strain evidence="2 3">ATCC 43280</strain>
    </source>
</reference>
<accession>A0A0D6XAW8</accession>
<evidence type="ECO:0000313" key="3">
    <source>
        <dbReference type="Proteomes" id="UP000030364"/>
    </source>
</evidence>
<sequence length="73" mass="8058">MPRGQNLDKVRGTREELARRLGQEPLGPGEAARLVHIRAEKEVLDLFTALPAKERGRVIRAGLEALGLMEGED</sequence>